<comment type="catalytic activity">
    <reaction evidence="5">
        <text>O-phospho-L-threonyl-[protein] + H2O = L-threonyl-[protein] + phosphate</text>
        <dbReference type="Rhea" id="RHEA:47004"/>
        <dbReference type="Rhea" id="RHEA-COMP:11060"/>
        <dbReference type="Rhea" id="RHEA-COMP:11605"/>
        <dbReference type="ChEBI" id="CHEBI:15377"/>
        <dbReference type="ChEBI" id="CHEBI:30013"/>
        <dbReference type="ChEBI" id="CHEBI:43474"/>
        <dbReference type="ChEBI" id="CHEBI:61977"/>
        <dbReference type="EC" id="3.1.3.16"/>
    </reaction>
</comment>
<reference evidence="8 9" key="1">
    <citation type="submission" date="2017-09" db="EMBL/GenBank/DDBJ databases">
        <authorList>
            <consortium name="International Durum Wheat Genome Sequencing Consortium (IDWGSC)"/>
            <person name="Milanesi L."/>
        </authorList>
    </citation>
    <scope>NUCLEOTIDE SEQUENCE [LARGE SCALE GENOMIC DNA]</scope>
    <source>
        <strain evidence="9">cv. Svevo</strain>
    </source>
</reference>
<dbReference type="SUPFAM" id="SSF81606">
    <property type="entry name" value="PP2C-like"/>
    <property type="match status" value="1"/>
</dbReference>
<dbReference type="SMART" id="SM00332">
    <property type="entry name" value="PP2Cc"/>
    <property type="match status" value="1"/>
</dbReference>
<protein>
    <recommendedName>
        <fullName evidence="1">protein-serine/threonine phosphatase</fullName>
        <ecNumber evidence="1">3.1.3.16</ecNumber>
    </recommendedName>
</protein>
<keyword evidence="3" id="KW-0904">Protein phosphatase</keyword>
<dbReference type="Gene3D" id="3.60.40.10">
    <property type="entry name" value="PPM-type phosphatase domain"/>
    <property type="match status" value="1"/>
</dbReference>
<dbReference type="EC" id="3.1.3.16" evidence="1"/>
<evidence type="ECO:0000256" key="6">
    <source>
        <dbReference type="SAM" id="MobiDB-lite"/>
    </source>
</evidence>
<dbReference type="InterPro" id="IPR036457">
    <property type="entry name" value="PPM-type-like_dom_sf"/>
</dbReference>
<dbReference type="GO" id="GO:0004722">
    <property type="term" value="F:protein serine/threonine phosphatase activity"/>
    <property type="evidence" value="ECO:0007669"/>
    <property type="project" value="UniProtKB-EC"/>
</dbReference>
<dbReference type="Pfam" id="PF00481">
    <property type="entry name" value="PP2C"/>
    <property type="match status" value="1"/>
</dbReference>
<accession>A0A9R1AZJ3</accession>
<dbReference type="Proteomes" id="UP000324705">
    <property type="component" value="Chromosome 6A"/>
</dbReference>
<feature type="domain" description="PPM-type phosphatase" evidence="7">
    <location>
        <begin position="1"/>
        <end position="237"/>
    </location>
</feature>
<evidence type="ECO:0000256" key="1">
    <source>
        <dbReference type="ARBA" id="ARBA00013081"/>
    </source>
</evidence>
<evidence type="ECO:0000313" key="8">
    <source>
        <dbReference type="EMBL" id="VAI45940.1"/>
    </source>
</evidence>
<keyword evidence="2" id="KW-0378">Hydrolase</keyword>
<keyword evidence="9" id="KW-1185">Reference proteome</keyword>
<evidence type="ECO:0000256" key="3">
    <source>
        <dbReference type="ARBA" id="ARBA00022912"/>
    </source>
</evidence>
<dbReference type="CDD" id="cd00143">
    <property type="entry name" value="PP2Cc"/>
    <property type="match status" value="1"/>
</dbReference>
<evidence type="ECO:0000256" key="5">
    <source>
        <dbReference type="ARBA" id="ARBA00048336"/>
    </source>
</evidence>
<dbReference type="EMBL" id="LT934121">
    <property type="protein sequence ID" value="VAI45940.1"/>
    <property type="molecule type" value="Genomic_DNA"/>
</dbReference>
<dbReference type="InterPro" id="IPR001932">
    <property type="entry name" value="PPM-type_phosphatase-like_dom"/>
</dbReference>
<dbReference type="PANTHER" id="PTHR47992">
    <property type="entry name" value="PROTEIN PHOSPHATASE"/>
    <property type="match status" value="1"/>
</dbReference>
<evidence type="ECO:0000256" key="4">
    <source>
        <dbReference type="ARBA" id="ARBA00047761"/>
    </source>
</evidence>
<comment type="catalytic activity">
    <reaction evidence="4">
        <text>O-phospho-L-seryl-[protein] + H2O = L-seryl-[protein] + phosphate</text>
        <dbReference type="Rhea" id="RHEA:20629"/>
        <dbReference type="Rhea" id="RHEA-COMP:9863"/>
        <dbReference type="Rhea" id="RHEA-COMP:11604"/>
        <dbReference type="ChEBI" id="CHEBI:15377"/>
        <dbReference type="ChEBI" id="CHEBI:29999"/>
        <dbReference type="ChEBI" id="CHEBI:43474"/>
        <dbReference type="ChEBI" id="CHEBI:83421"/>
        <dbReference type="EC" id="3.1.3.16"/>
    </reaction>
</comment>
<dbReference type="AlphaFoldDB" id="A0A9R1AZJ3"/>
<dbReference type="InterPro" id="IPR015655">
    <property type="entry name" value="PP2C"/>
</dbReference>
<dbReference type="Gramene" id="TRITD6Av1G098770.4">
    <property type="protein sequence ID" value="TRITD6Av1G098770.4"/>
    <property type="gene ID" value="TRITD6Av1G098770"/>
</dbReference>
<feature type="compositionally biased region" description="Polar residues" evidence="6">
    <location>
        <begin position="10"/>
        <end position="20"/>
    </location>
</feature>
<evidence type="ECO:0000256" key="2">
    <source>
        <dbReference type="ARBA" id="ARBA00022801"/>
    </source>
</evidence>
<sequence>MGTDKGRETPASNMEGNTNEVGLPVNPERKETTTSVAAEQDREYPEIFTTFRTSFLRAFHIMDRDLKLHKNIDCFFSGTTAVAVLKQVGHNLIIGNLGDSRAILGTRNEDGQLIAVQLTVDLKPTQRIRQRRGRIFALPEEPEVARVWLPKYNSPGLAMARAFGDFCLKEYGLISMPEVSCHRVTEKDEFIVLATDGSRATSRASAARFLVESANRAWRTRYPTSKIDDCAVVCLFLNTHEADEPSSSAANNLANALEVSGDKHSTVVQLSTGVSADVVNAPVKDTNELSFVDAVAKPVTVSDLTKDGSGTKQSII</sequence>
<evidence type="ECO:0000313" key="9">
    <source>
        <dbReference type="Proteomes" id="UP000324705"/>
    </source>
</evidence>
<proteinExistence type="predicted"/>
<evidence type="ECO:0000259" key="7">
    <source>
        <dbReference type="PROSITE" id="PS51746"/>
    </source>
</evidence>
<dbReference type="PROSITE" id="PS51746">
    <property type="entry name" value="PPM_2"/>
    <property type="match status" value="1"/>
</dbReference>
<gene>
    <name evidence="8" type="ORF">TRITD_6Av1G098770</name>
</gene>
<feature type="region of interest" description="Disordered" evidence="6">
    <location>
        <begin position="1"/>
        <end position="38"/>
    </location>
</feature>
<organism evidence="8 9">
    <name type="scientific">Triticum turgidum subsp. durum</name>
    <name type="common">Durum wheat</name>
    <name type="synonym">Triticum durum</name>
    <dbReference type="NCBI Taxonomy" id="4567"/>
    <lineage>
        <taxon>Eukaryota</taxon>
        <taxon>Viridiplantae</taxon>
        <taxon>Streptophyta</taxon>
        <taxon>Embryophyta</taxon>
        <taxon>Tracheophyta</taxon>
        <taxon>Spermatophyta</taxon>
        <taxon>Magnoliopsida</taxon>
        <taxon>Liliopsida</taxon>
        <taxon>Poales</taxon>
        <taxon>Poaceae</taxon>
        <taxon>BOP clade</taxon>
        <taxon>Pooideae</taxon>
        <taxon>Triticodae</taxon>
        <taxon>Triticeae</taxon>
        <taxon>Triticinae</taxon>
        <taxon>Triticum</taxon>
    </lineage>
</organism>
<name>A0A9R1AZJ3_TRITD</name>